<name>A0A1D8NDB5_YARLL</name>
<dbReference type="RefSeq" id="XP_068138723.1">
    <property type="nucleotide sequence ID" value="XM_068282622.1"/>
</dbReference>
<evidence type="ECO:0008006" key="4">
    <source>
        <dbReference type="Google" id="ProtNLM"/>
    </source>
</evidence>
<feature type="chain" id="PRO_5009110473" description="Secreted protein" evidence="1">
    <location>
        <begin position="36"/>
        <end position="160"/>
    </location>
</feature>
<accession>A0A1D8NDB5</accession>
<evidence type="ECO:0000313" key="2">
    <source>
        <dbReference type="EMBL" id="AOW03634.1"/>
    </source>
</evidence>
<dbReference type="AlphaFoldDB" id="A0A1D8NDB5"/>
<dbReference type="VEuPathDB" id="FungiDB:YALI1_D07310g"/>
<proteinExistence type="predicted"/>
<feature type="signal peptide" evidence="1">
    <location>
        <begin position="1"/>
        <end position="35"/>
    </location>
</feature>
<evidence type="ECO:0000313" key="3">
    <source>
        <dbReference type="Proteomes" id="UP000182444"/>
    </source>
</evidence>
<sequence>MRQSMVGRSHHRYLSAVFLLWSQICLISCTKSATAFLVSTTLESPIPFGHCPLNHFSGAVMVVQTMDRHHGSSCQQTRLNEGTQSWRASQNGLPQVLKPKSSDGCRHWVLSVELRSEVPPSRIWPVSGHVLIPKTSLHFLFDFPVFLSTFAPRLPPLFAY</sequence>
<protein>
    <recommendedName>
        <fullName evidence="4">Secreted protein</fullName>
    </recommendedName>
</protein>
<evidence type="ECO:0000256" key="1">
    <source>
        <dbReference type="SAM" id="SignalP"/>
    </source>
</evidence>
<reference evidence="2 3" key="1">
    <citation type="journal article" date="2016" name="PLoS ONE">
        <title>Sequence Assembly of Yarrowia lipolytica Strain W29/CLIB89 Shows Transposable Element Diversity.</title>
        <authorList>
            <person name="Magnan C."/>
            <person name="Yu J."/>
            <person name="Chang I."/>
            <person name="Jahn E."/>
            <person name="Kanomata Y."/>
            <person name="Wu J."/>
            <person name="Zeller M."/>
            <person name="Oakes M."/>
            <person name="Baldi P."/>
            <person name="Sandmeyer S."/>
        </authorList>
    </citation>
    <scope>NUCLEOTIDE SEQUENCE [LARGE SCALE GENOMIC DNA]</scope>
    <source>
        <strain evidence="3">CLIB89(W29)</strain>
    </source>
</reference>
<gene>
    <name evidence="2" type="ORF">YALI1_D07310g</name>
</gene>
<dbReference type="EMBL" id="CP017556">
    <property type="protein sequence ID" value="AOW03634.1"/>
    <property type="molecule type" value="Genomic_DNA"/>
</dbReference>
<dbReference type="Proteomes" id="UP000182444">
    <property type="component" value="Chromosome 1D"/>
</dbReference>
<organism evidence="2 3">
    <name type="scientific">Yarrowia lipolytica</name>
    <name type="common">Candida lipolytica</name>
    <dbReference type="NCBI Taxonomy" id="4952"/>
    <lineage>
        <taxon>Eukaryota</taxon>
        <taxon>Fungi</taxon>
        <taxon>Dikarya</taxon>
        <taxon>Ascomycota</taxon>
        <taxon>Saccharomycotina</taxon>
        <taxon>Dipodascomycetes</taxon>
        <taxon>Dipodascales</taxon>
        <taxon>Dipodascales incertae sedis</taxon>
        <taxon>Yarrowia</taxon>
    </lineage>
</organism>
<keyword evidence="1" id="KW-0732">Signal</keyword>
<dbReference type="GeneID" id="94583237"/>